<name>A0A813QIQ0_9BILA</name>
<protein>
    <submittedName>
        <fullName evidence="1">Uncharacterized protein</fullName>
    </submittedName>
</protein>
<proteinExistence type="predicted"/>
<dbReference type="Proteomes" id="UP000663836">
    <property type="component" value="Unassembled WGS sequence"/>
</dbReference>
<dbReference type="AlphaFoldDB" id="A0A813QIQ0"/>
<comment type="caution">
    <text evidence="1">The sequence shown here is derived from an EMBL/GenBank/DDBJ whole genome shotgun (WGS) entry which is preliminary data.</text>
</comment>
<evidence type="ECO:0000313" key="2">
    <source>
        <dbReference type="EMBL" id="CAF3599633.1"/>
    </source>
</evidence>
<sequence length="151" mass="18368">MKELIYKNQLLFNNNNEIQHYQKLYDSLNQKQLNNDKLFSVIKINEKKPIIRKTIENNWDTKIHRINKHSYIVSIDKLEQEKEFHSEKSILKDIHTEFIHNKENLLSSQGFIHIKEYALDSYECRCHEHKDLLTDEDINNKKHLIDYKLEF</sequence>
<evidence type="ECO:0000313" key="3">
    <source>
        <dbReference type="Proteomes" id="UP000663864"/>
    </source>
</evidence>
<gene>
    <name evidence="2" type="ORF">JBS370_LOCUS3719</name>
    <name evidence="1" type="ORF">ZHD862_LOCUS694</name>
</gene>
<dbReference type="Proteomes" id="UP000663864">
    <property type="component" value="Unassembled WGS sequence"/>
</dbReference>
<organism evidence="1 3">
    <name type="scientific">Rotaria sordida</name>
    <dbReference type="NCBI Taxonomy" id="392033"/>
    <lineage>
        <taxon>Eukaryota</taxon>
        <taxon>Metazoa</taxon>
        <taxon>Spiralia</taxon>
        <taxon>Gnathifera</taxon>
        <taxon>Rotifera</taxon>
        <taxon>Eurotatoria</taxon>
        <taxon>Bdelloidea</taxon>
        <taxon>Philodinida</taxon>
        <taxon>Philodinidae</taxon>
        <taxon>Rotaria</taxon>
    </lineage>
</organism>
<reference evidence="1" key="1">
    <citation type="submission" date="2021-02" db="EMBL/GenBank/DDBJ databases">
        <authorList>
            <person name="Nowell W R."/>
        </authorList>
    </citation>
    <scope>NUCLEOTIDE SEQUENCE</scope>
</reference>
<evidence type="ECO:0000313" key="1">
    <source>
        <dbReference type="EMBL" id="CAF0768059.1"/>
    </source>
</evidence>
<accession>A0A813QIQ0</accession>
<dbReference type="EMBL" id="CAJNOT010000011">
    <property type="protein sequence ID" value="CAF0768059.1"/>
    <property type="molecule type" value="Genomic_DNA"/>
</dbReference>
<dbReference type="EMBL" id="CAJOBD010000162">
    <property type="protein sequence ID" value="CAF3599633.1"/>
    <property type="molecule type" value="Genomic_DNA"/>
</dbReference>